<dbReference type="Gene3D" id="3.30.1330.80">
    <property type="entry name" value="Hypothetical protein, similar to alpha- acetolactate decarboxylase, domain 2"/>
    <property type="match status" value="1"/>
</dbReference>
<dbReference type="OrthoDB" id="688543at2759"/>
<comment type="caution">
    <text evidence="5">The sequence shown here is derived from an EMBL/GenBank/DDBJ whole genome shotgun (WGS) entry which is preliminary data.</text>
</comment>
<dbReference type="SUPFAM" id="SSF117856">
    <property type="entry name" value="AF0104/ALDC/Ptd012-like"/>
    <property type="match status" value="1"/>
</dbReference>
<dbReference type="STRING" id="29655.A0A0K9P6W2"/>
<dbReference type="AlphaFoldDB" id="A0A0K9P6W2"/>
<organism evidence="5 6">
    <name type="scientific">Zostera marina</name>
    <name type="common">Eelgrass</name>
    <dbReference type="NCBI Taxonomy" id="29655"/>
    <lineage>
        <taxon>Eukaryota</taxon>
        <taxon>Viridiplantae</taxon>
        <taxon>Streptophyta</taxon>
        <taxon>Embryophyta</taxon>
        <taxon>Tracheophyta</taxon>
        <taxon>Spermatophyta</taxon>
        <taxon>Magnoliopsida</taxon>
        <taxon>Liliopsida</taxon>
        <taxon>Zosteraceae</taxon>
        <taxon>Zostera</taxon>
    </lineage>
</organism>
<keyword evidence="2" id="KW-0804">Transcription</keyword>
<dbReference type="PANTHER" id="PTHR31500:SF9">
    <property type="entry name" value="AT-HOOK MOTIF NUCLEAR-LOCALIZED PROTEIN 9"/>
    <property type="match status" value="1"/>
</dbReference>
<dbReference type="PANTHER" id="PTHR31500">
    <property type="entry name" value="AT-HOOK MOTIF NUCLEAR-LOCALIZED PROTEIN 9"/>
    <property type="match status" value="1"/>
</dbReference>
<dbReference type="SMART" id="SM00384">
    <property type="entry name" value="AT_hook"/>
    <property type="match status" value="2"/>
</dbReference>
<feature type="compositionally biased region" description="Polar residues" evidence="3">
    <location>
        <begin position="74"/>
        <end position="90"/>
    </location>
</feature>
<sequence length="352" mass="36881">MENREAAMAMAMAAGGTSSSFYMHRGGFFNASPFTSTIQTMPIMHLSSDIAGGLVATSGPTTSAIHGDPPPSSPISQHASCATAAQQKTGQPLKKKRGRPRKYVQDATTTAVSLGLSSPMSSPSQNPDSSQTLTLKRGRGRPPGSGKKQQLAFYGEWISSSAGTGFTPHVVTVAVGEDIASKILSFSQQGPKVMSVFSASGAVSTVTLHHSSNSGPDSVTYEGRFEILYLSGTYNLNGEEGSQSRSNGLSICLSSPNGRVIGGRVSGVVIAATHVQIVIGSFLYGGAKTKNKIISNVPEQDKGNNVEKVTTDPSSIEERQSIQVINPVVSGWSASKPLDMRNFPTDIDLTRG</sequence>
<gene>
    <name evidence="5" type="ORF">ZOSMA_34G00040</name>
</gene>
<feature type="compositionally biased region" description="Low complexity" evidence="3">
    <location>
        <begin position="117"/>
        <end position="130"/>
    </location>
</feature>
<dbReference type="CDD" id="cd11378">
    <property type="entry name" value="DUF296"/>
    <property type="match status" value="1"/>
</dbReference>
<protein>
    <recommendedName>
        <fullName evidence="2">AT-hook motif nuclear-localized protein</fullName>
    </recommendedName>
</protein>
<keyword evidence="2" id="KW-0539">Nucleus</keyword>
<feature type="domain" description="PPC" evidence="4">
    <location>
        <begin position="163"/>
        <end position="303"/>
    </location>
</feature>
<keyword evidence="2" id="KW-0805">Transcription regulation</keyword>
<dbReference type="Proteomes" id="UP000036987">
    <property type="component" value="Unassembled WGS sequence"/>
</dbReference>
<comment type="subcellular location">
    <subcellularLocation>
        <location evidence="2">Nucleus</location>
    </subcellularLocation>
</comment>
<reference evidence="6" key="1">
    <citation type="journal article" date="2016" name="Nature">
        <title>The genome of the seagrass Zostera marina reveals angiosperm adaptation to the sea.</title>
        <authorList>
            <person name="Olsen J.L."/>
            <person name="Rouze P."/>
            <person name="Verhelst B."/>
            <person name="Lin Y.-C."/>
            <person name="Bayer T."/>
            <person name="Collen J."/>
            <person name="Dattolo E."/>
            <person name="De Paoli E."/>
            <person name="Dittami S."/>
            <person name="Maumus F."/>
            <person name="Michel G."/>
            <person name="Kersting A."/>
            <person name="Lauritano C."/>
            <person name="Lohaus R."/>
            <person name="Toepel M."/>
            <person name="Tonon T."/>
            <person name="Vanneste K."/>
            <person name="Amirebrahimi M."/>
            <person name="Brakel J."/>
            <person name="Bostroem C."/>
            <person name="Chovatia M."/>
            <person name="Grimwood J."/>
            <person name="Jenkins J.W."/>
            <person name="Jueterbock A."/>
            <person name="Mraz A."/>
            <person name="Stam W.T."/>
            <person name="Tice H."/>
            <person name="Bornberg-Bauer E."/>
            <person name="Green P.J."/>
            <person name="Pearson G.A."/>
            <person name="Procaccini G."/>
            <person name="Duarte C.M."/>
            <person name="Schmutz J."/>
            <person name="Reusch T.B.H."/>
            <person name="Van de Peer Y."/>
        </authorList>
    </citation>
    <scope>NUCLEOTIDE SEQUENCE [LARGE SCALE GENOMIC DNA]</scope>
    <source>
        <strain evidence="6">cv. Finnish</strain>
    </source>
</reference>
<evidence type="ECO:0000313" key="6">
    <source>
        <dbReference type="Proteomes" id="UP000036987"/>
    </source>
</evidence>
<feature type="compositionally biased region" description="Basic residues" evidence="3">
    <location>
        <begin position="93"/>
        <end position="102"/>
    </location>
</feature>
<evidence type="ECO:0000256" key="1">
    <source>
        <dbReference type="ARBA" id="ARBA00003687"/>
    </source>
</evidence>
<dbReference type="InterPro" id="IPR017956">
    <property type="entry name" value="AT_hook_DNA-bd_motif"/>
</dbReference>
<comment type="function">
    <text evidence="1 2">Transcription factor that specifically binds AT-rich DNA sequences related to the nuclear matrix attachment regions (MARs).</text>
</comment>
<dbReference type="InterPro" id="IPR005175">
    <property type="entry name" value="PPC_dom"/>
</dbReference>
<dbReference type="InterPro" id="IPR039605">
    <property type="entry name" value="AHL"/>
</dbReference>
<dbReference type="OMA" id="FYGEWIS"/>
<evidence type="ECO:0000259" key="4">
    <source>
        <dbReference type="PROSITE" id="PS51742"/>
    </source>
</evidence>
<name>A0A0K9P6W2_ZOSMR</name>
<keyword evidence="2" id="KW-0238">DNA-binding</keyword>
<comment type="domain">
    <text evidence="2">The PPC domain mediates interactions between AHL proteins.</text>
</comment>
<dbReference type="EMBL" id="LFYR01001099">
    <property type="protein sequence ID" value="KMZ64729.1"/>
    <property type="molecule type" value="Genomic_DNA"/>
</dbReference>
<dbReference type="GO" id="GO:0005634">
    <property type="term" value="C:nucleus"/>
    <property type="evidence" value="ECO:0007669"/>
    <property type="project" value="UniProtKB-SubCell"/>
</dbReference>
<proteinExistence type="predicted"/>
<dbReference type="Pfam" id="PF03479">
    <property type="entry name" value="PCC"/>
    <property type="match status" value="1"/>
</dbReference>
<evidence type="ECO:0000256" key="3">
    <source>
        <dbReference type="SAM" id="MobiDB-lite"/>
    </source>
</evidence>
<feature type="region of interest" description="Disordered" evidence="3">
    <location>
        <begin position="57"/>
        <end position="149"/>
    </location>
</feature>
<feature type="compositionally biased region" description="Polar residues" evidence="3">
    <location>
        <begin position="106"/>
        <end position="116"/>
    </location>
</feature>
<dbReference type="PROSITE" id="PS51742">
    <property type="entry name" value="PPC"/>
    <property type="match status" value="1"/>
</dbReference>
<evidence type="ECO:0000256" key="2">
    <source>
        <dbReference type="RuleBase" id="RU367031"/>
    </source>
</evidence>
<keyword evidence="6" id="KW-1185">Reference proteome</keyword>
<dbReference type="GO" id="GO:0003680">
    <property type="term" value="F:minor groove of adenine-thymine-rich DNA binding"/>
    <property type="evidence" value="ECO:0007669"/>
    <property type="project" value="UniProtKB-UniRule"/>
</dbReference>
<evidence type="ECO:0000313" key="5">
    <source>
        <dbReference type="EMBL" id="KMZ64729.1"/>
    </source>
</evidence>
<accession>A0A0K9P6W2</accession>